<proteinExistence type="predicted"/>
<dbReference type="Gene3D" id="2.60.40.1080">
    <property type="match status" value="2"/>
</dbReference>
<evidence type="ECO:0000313" key="3">
    <source>
        <dbReference type="Proteomes" id="UP000215433"/>
    </source>
</evidence>
<feature type="domain" description="BIG2" evidence="1">
    <location>
        <begin position="127"/>
        <end position="207"/>
    </location>
</feature>
<evidence type="ECO:0000313" key="2">
    <source>
        <dbReference type="EMBL" id="OXN01669.1"/>
    </source>
</evidence>
<dbReference type="InterPro" id="IPR003343">
    <property type="entry name" value="Big_2"/>
</dbReference>
<dbReference type="Pfam" id="PF02368">
    <property type="entry name" value="Big_2"/>
    <property type="match status" value="1"/>
</dbReference>
<dbReference type="Proteomes" id="UP000215433">
    <property type="component" value="Unassembled WGS sequence"/>
</dbReference>
<keyword evidence="3" id="KW-1185">Reference proteome</keyword>
<gene>
    <name evidence="2" type="ORF">Tam10B_0111</name>
</gene>
<evidence type="ECO:0000259" key="1">
    <source>
        <dbReference type="SMART" id="SM00635"/>
    </source>
</evidence>
<protein>
    <submittedName>
        <fullName evidence="2">Bacterial Ig-like domain, group 2</fullName>
    </submittedName>
</protein>
<organism evidence="2 3">
    <name type="scientific">Bifidobacterium vansinderenii</name>
    <dbReference type="NCBI Taxonomy" id="1984871"/>
    <lineage>
        <taxon>Bacteria</taxon>
        <taxon>Bacillati</taxon>
        <taxon>Actinomycetota</taxon>
        <taxon>Actinomycetes</taxon>
        <taxon>Bifidobacteriales</taxon>
        <taxon>Bifidobacteriaceae</taxon>
        <taxon>Bifidobacterium</taxon>
    </lineage>
</organism>
<sequence length="328" mass="33087">MPAVMSQHTMQPPIMGGHTWNAYIAGKLVWPSAKDTVVSIRITTAAGGQVPSMLPVNGSVQLAAVATYGDGHTETHTTEGVAWRSLDTGVAVMDGATLRWVHGGTALVTATVNGFTSAALSVACVWAPESITVSPNPVLVRVGESVDLTIRVLPAAASQDVTVSIDDETIAQVAKTAGGGISLTGLAPGGTALALQAGDKRARVPVTVSEAVRPNLWPAGSLPVSNAGVTFSDAGGGRVRVAGSSTGYAIYSATGGLDGAGEYTIADGEGFNGSLLYMQVKAGGTTVLGPATKTATLTAAQAERVQCQIVVAPGLTGDTTVTPVIRKL</sequence>
<name>A0A229W1D3_9BIFI</name>
<accession>A0A229W1D3</accession>
<dbReference type="OrthoDB" id="3234040at2"/>
<dbReference type="SMART" id="SM00635">
    <property type="entry name" value="BID_2"/>
    <property type="match status" value="2"/>
</dbReference>
<dbReference type="AlphaFoldDB" id="A0A229W1D3"/>
<dbReference type="EMBL" id="NEWD01000002">
    <property type="protein sequence ID" value="OXN01669.1"/>
    <property type="molecule type" value="Genomic_DNA"/>
</dbReference>
<comment type="caution">
    <text evidence="2">The sequence shown here is derived from an EMBL/GenBank/DDBJ whole genome shotgun (WGS) entry which is preliminary data.</text>
</comment>
<dbReference type="RefSeq" id="WP_093959333.1">
    <property type="nucleotide sequence ID" value="NZ_NEWD01000002.1"/>
</dbReference>
<feature type="domain" description="BIG2" evidence="1">
    <location>
        <begin position="36"/>
        <end position="122"/>
    </location>
</feature>
<reference evidence="2 3" key="1">
    <citation type="submission" date="2017-05" db="EMBL/GenBank/DDBJ databases">
        <title>Bifidobacterium vansinderenii sp. nov.</title>
        <authorList>
            <person name="Lugli G.A."/>
            <person name="Duranti S."/>
            <person name="Mangifesta M."/>
        </authorList>
    </citation>
    <scope>NUCLEOTIDE SEQUENCE [LARGE SCALE GENOMIC DNA]</scope>
    <source>
        <strain evidence="2 3">Tam10B</strain>
    </source>
</reference>